<sequence>MHGLPRHRTLIFVIRNTGRLHWYGTLHPATARSVSLRLSCNKYRSQNNLSTLRHRTRQLQLQANVPAHLLQLNTIAV</sequence>
<accession>A0A0N7LB20</accession>
<keyword evidence="2" id="KW-1185">Reference proteome</keyword>
<evidence type="ECO:0000313" key="1">
    <source>
        <dbReference type="EMBL" id="CEH18162.1"/>
    </source>
</evidence>
<protein>
    <submittedName>
        <fullName evidence="1">Uncharacterized protein</fullName>
    </submittedName>
</protein>
<dbReference type="EMBL" id="CCYA01000270">
    <property type="protein sequence ID" value="CEH18162.1"/>
    <property type="molecule type" value="Genomic_DNA"/>
</dbReference>
<name>A0A0N7LB20_9BASI</name>
<evidence type="ECO:0000313" key="2">
    <source>
        <dbReference type="Proteomes" id="UP000054845"/>
    </source>
</evidence>
<dbReference type="Proteomes" id="UP000054845">
    <property type="component" value="Unassembled WGS sequence"/>
</dbReference>
<organism evidence="1 2">
    <name type="scientific">Ceraceosorus bombacis</name>
    <dbReference type="NCBI Taxonomy" id="401625"/>
    <lineage>
        <taxon>Eukaryota</taxon>
        <taxon>Fungi</taxon>
        <taxon>Dikarya</taxon>
        <taxon>Basidiomycota</taxon>
        <taxon>Ustilaginomycotina</taxon>
        <taxon>Exobasidiomycetes</taxon>
        <taxon>Ceraceosorales</taxon>
        <taxon>Ceraceosoraceae</taxon>
        <taxon>Ceraceosorus</taxon>
    </lineage>
</organism>
<reference evidence="1 2" key="1">
    <citation type="submission" date="2014-09" db="EMBL/GenBank/DDBJ databases">
        <authorList>
            <person name="Magalhaes I.L.F."/>
            <person name="Oliveira U."/>
            <person name="Santos F.R."/>
            <person name="Vidigal T.H.D.A."/>
            <person name="Brescovit A.D."/>
            <person name="Santos A.J."/>
        </authorList>
    </citation>
    <scope>NUCLEOTIDE SEQUENCE [LARGE SCALE GENOMIC DNA]</scope>
</reference>
<proteinExistence type="predicted"/>
<dbReference type="AlphaFoldDB" id="A0A0N7LB20"/>